<comment type="subcellular location">
    <subcellularLocation>
        <location evidence="1">Membrane</location>
        <topology evidence="1">Multi-pass membrane protein</topology>
    </subcellularLocation>
</comment>
<keyword evidence="3 6" id="KW-1133">Transmembrane helix</keyword>
<reference evidence="8" key="1">
    <citation type="journal article" date="2020" name="Stud. Mycol.">
        <title>101 Dothideomycetes genomes: a test case for predicting lifestyles and emergence of pathogens.</title>
        <authorList>
            <person name="Haridas S."/>
            <person name="Albert R."/>
            <person name="Binder M."/>
            <person name="Bloem J."/>
            <person name="Labutti K."/>
            <person name="Salamov A."/>
            <person name="Andreopoulos B."/>
            <person name="Baker S."/>
            <person name="Barry K."/>
            <person name="Bills G."/>
            <person name="Bluhm B."/>
            <person name="Cannon C."/>
            <person name="Castanera R."/>
            <person name="Culley D."/>
            <person name="Daum C."/>
            <person name="Ezra D."/>
            <person name="Gonzalez J."/>
            <person name="Henrissat B."/>
            <person name="Kuo A."/>
            <person name="Liang C."/>
            <person name="Lipzen A."/>
            <person name="Lutzoni F."/>
            <person name="Magnuson J."/>
            <person name="Mondo S."/>
            <person name="Nolan M."/>
            <person name="Ohm R."/>
            <person name="Pangilinan J."/>
            <person name="Park H.-J."/>
            <person name="Ramirez L."/>
            <person name="Alfaro M."/>
            <person name="Sun H."/>
            <person name="Tritt A."/>
            <person name="Yoshinaga Y."/>
            <person name="Zwiers L.-H."/>
            <person name="Turgeon B."/>
            <person name="Goodwin S."/>
            <person name="Spatafora J."/>
            <person name="Crous P."/>
            <person name="Grigoriev I."/>
        </authorList>
    </citation>
    <scope>NUCLEOTIDE SEQUENCE</scope>
    <source>
        <strain evidence="8">Tuck. ex Michener</strain>
    </source>
</reference>
<evidence type="ECO:0000256" key="1">
    <source>
        <dbReference type="ARBA" id="ARBA00004141"/>
    </source>
</evidence>
<dbReference type="Proteomes" id="UP000800092">
    <property type="component" value="Unassembled WGS sequence"/>
</dbReference>
<gene>
    <name evidence="8" type="ORF">EV356DRAFT_532773</name>
</gene>
<dbReference type="Pfam" id="PF20684">
    <property type="entry name" value="Fung_rhodopsin"/>
    <property type="match status" value="1"/>
</dbReference>
<dbReference type="InterPro" id="IPR052337">
    <property type="entry name" value="SAT4-like"/>
</dbReference>
<evidence type="ECO:0000313" key="8">
    <source>
        <dbReference type="EMBL" id="KAF2234458.1"/>
    </source>
</evidence>
<organism evidence="8 9">
    <name type="scientific">Viridothelium virens</name>
    <name type="common">Speckled blister lichen</name>
    <name type="synonym">Trypethelium virens</name>
    <dbReference type="NCBI Taxonomy" id="1048519"/>
    <lineage>
        <taxon>Eukaryota</taxon>
        <taxon>Fungi</taxon>
        <taxon>Dikarya</taxon>
        <taxon>Ascomycota</taxon>
        <taxon>Pezizomycotina</taxon>
        <taxon>Dothideomycetes</taxon>
        <taxon>Dothideomycetes incertae sedis</taxon>
        <taxon>Trypetheliales</taxon>
        <taxon>Trypetheliaceae</taxon>
        <taxon>Viridothelium</taxon>
    </lineage>
</organism>
<feature type="domain" description="Rhodopsin" evidence="7">
    <location>
        <begin position="42"/>
        <end position="289"/>
    </location>
</feature>
<keyword evidence="9" id="KW-1185">Reference proteome</keyword>
<dbReference type="InterPro" id="IPR049326">
    <property type="entry name" value="Rhodopsin_dom_fungi"/>
</dbReference>
<accession>A0A6A6H9E6</accession>
<feature type="transmembrane region" description="Helical" evidence="6">
    <location>
        <begin position="138"/>
        <end position="159"/>
    </location>
</feature>
<evidence type="ECO:0000256" key="6">
    <source>
        <dbReference type="SAM" id="Phobius"/>
    </source>
</evidence>
<sequence>MSNIPLATGQLPAGMAPDDNLGPLSLRIIWILLSISTLIVGARLVVKCKTTRRIYWDDFLMILALGFGYAHAVTISISISTGFGRHIYYLNPHKREATLRVGFYSLAWGFLSPLAGRLGFMVFLLFVAGTDPLIKKWWLYIFMFLQTAINLVAIIVLYTQCGNELDILWNQAKQIDFNSKCKNPIIQSDYGYFQGSFNTFTDVFLTVLPALIIWHTKLKLKAKLALACLLCLSVVAMIASIVKTYEARALSEILDYTHDLVIYVIWISIELNVVMITATIPLLRPLFRRDVFPFGRRPRDDSGTMLSSMTSLPRKGWENITMDSMLSKKDRFRSQISEVHSSASTEDIQPSREIQNPFGITRTMEVQITYETNDKPHVHAALVGLCPGIIDPHSHTGYAA</sequence>
<feature type="transmembrane region" description="Helical" evidence="6">
    <location>
        <begin position="28"/>
        <end position="46"/>
    </location>
</feature>
<keyword evidence="2 6" id="KW-0812">Transmembrane</keyword>
<keyword evidence="4 6" id="KW-0472">Membrane</keyword>
<evidence type="ECO:0000256" key="2">
    <source>
        <dbReference type="ARBA" id="ARBA00022692"/>
    </source>
</evidence>
<evidence type="ECO:0000256" key="3">
    <source>
        <dbReference type="ARBA" id="ARBA00022989"/>
    </source>
</evidence>
<feature type="transmembrane region" description="Helical" evidence="6">
    <location>
        <begin position="224"/>
        <end position="242"/>
    </location>
</feature>
<evidence type="ECO:0000256" key="4">
    <source>
        <dbReference type="ARBA" id="ARBA00023136"/>
    </source>
</evidence>
<evidence type="ECO:0000259" key="7">
    <source>
        <dbReference type="Pfam" id="PF20684"/>
    </source>
</evidence>
<evidence type="ECO:0000313" key="9">
    <source>
        <dbReference type="Proteomes" id="UP000800092"/>
    </source>
</evidence>
<feature type="transmembrane region" description="Helical" evidence="6">
    <location>
        <begin position="103"/>
        <end position="126"/>
    </location>
</feature>
<comment type="similarity">
    <text evidence="5">Belongs to the SAT4 family.</text>
</comment>
<feature type="transmembrane region" description="Helical" evidence="6">
    <location>
        <begin position="58"/>
        <end position="83"/>
    </location>
</feature>
<name>A0A6A6H9E6_VIRVR</name>
<evidence type="ECO:0000256" key="5">
    <source>
        <dbReference type="ARBA" id="ARBA00038359"/>
    </source>
</evidence>
<dbReference type="OrthoDB" id="3934549at2759"/>
<feature type="transmembrane region" description="Helical" evidence="6">
    <location>
        <begin position="262"/>
        <end position="287"/>
    </location>
</feature>
<dbReference type="PANTHER" id="PTHR33048">
    <property type="entry name" value="PTH11-LIKE INTEGRAL MEMBRANE PROTEIN (AFU_ORTHOLOGUE AFUA_5G11245)"/>
    <property type="match status" value="1"/>
</dbReference>
<dbReference type="GO" id="GO:0016020">
    <property type="term" value="C:membrane"/>
    <property type="evidence" value="ECO:0007669"/>
    <property type="project" value="UniProtKB-SubCell"/>
</dbReference>
<feature type="transmembrane region" description="Helical" evidence="6">
    <location>
        <begin position="192"/>
        <end position="212"/>
    </location>
</feature>
<dbReference type="PANTHER" id="PTHR33048:SF155">
    <property type="entry name" value="INTEGRAL MEMBRANE PROTEIN"/>
    <property type="match status" value="1"/>
</dbReference>
<dbReference type="AlphaFoldDB" id="A0A6A6H9E6"/>
<dbReference type="EMBL" id="ML991798">
    <property type="protein sequence ID" value="KAF2234458.1"/>
    <property type="molecule type" value="Genomic_DNA"/>
</dbReference>
<protein>
    <recommendedName>
        <fullName evidence="7">Rhodopsin domain-containing protein</fullName>
    </recommendedName>
</protein>
<proteinExistence type="inferred from homology"/>